<sequence>MTTPETLLPVDYDAPPVNPIGVGLYSAATLIDEPGPARILAGVQIRPRNCGTGWGTWDTDICADPAPNTLKTGDRPEAPDAFTPLVVWGYDECGPLEDFTEYEARALQNARLHEQQLAESHFGTRLADDATPTTVQDLVAAVATLETELGAAGFYGVIHASTRFAAYAAQANLIVTTSGSPVLRTPLGHTWAFGAGYDDTLDNTLVATGPVTVWRDAYSTRSTLDERHNRKAAIAERAIVIGYECLIGAVTITPATEDPEGTP</sequence>
<accession>A0ACD4DCI0</accession>
<reference evidence="1" key="1">
    <citation type="submission" date="2022-10" db="EMBL/GenBank/DDBJ databases">
        <title>Rhodococcus ferula Z13 complete genome.</title>
        <authorList>
            <person name="Long X."/>
            <person name="Zang M."/>
        </authorList>
    </citation>
    <scope>NUCLEOTIDE SEQUENCE</scope>
    <source>
        <strain evidence="1">Z13</strain>
    </source>
</reference>
<proteinExistence type="predicted"/>
<keyword evidence="2" id="KW-1185">Reference proteome</keyword>
<name>A0ACD4DCI0_9NOCA</name>
<organism evidence="1 2">
    <name type="scientific">Rhodococcus sacchari</name>
    <dbReference type="NCBI Taxonomy" id="2962047"/>
    <lineage>
        <taxon>Bacteria</taxon>
        <taxon>Bacillati</taxon>
        <taxon>Actinomycetota</taxon>
        <taxon>Actinomycetes</taxon>
        <taxon>Mycobacteriales</taxon>
        <taxon>Nocardiaceae</taxon>
        <taxon>Rhodococcus</taxon>
    </lineage>
</organism>
<dbReference type="EMBL" id="CP107551">
    <property type="protein sequence ID" value="UYP17726.1"/>
    <property type="molecule type" value="Genomic_DNA"/>
</dbReference>
<gene>
    <name evidence="1" type="ORF">OED52_13700</name>
</gene>
<protein>
    <submittedName>
        <fullName evidence="1">Uncharacterized protein</fullName>
    </submittedName>
</protein>
<dbReference type="Proteomes" id="UP001156484">
    <property type="component" value="Chromosome"/>
</dbReference>
<evidence type="ECO:0000313" key="2">
    <source>
        <dbReference type="Proteomes" id="UP001156484"/>
    </source>
</evidence>
<evidence type="ECO:0000313" key="1">
    <source>
        <dbReference type="EMBL" id="UYP17726.1"/>
    </source>
</evidence>